<dbReference type="Proteomes" id="UP000191686">
    <property type="component" value="Unassembled WGS sequence"/>
</dbReference>
<dbReference type="Gene3D" id="1.25.40.20">
    <property type="entry name" value="Ankyrin repeat-containing domain"/>
    <property type="match status" value="1"/>
</dbReference>
<keyword evidence="2" id="KW-0812">Transmembrane</keyword>
<protein>
    <submittedName>
        <fullName evidence="3">Ankyrin repeat domain-containing protein</fullName>
    </submittedName>
</protein>
<proteinExistence type="predicted"/>
<reference evidence="3 4" key="2">
    <citation type="journal article" date="2017" name="Front. Microbiol.">
        <title>Genomics Reveals a Unique Clone of Burkholderia cenocepacia Harboring an Actively Excising Novel Genomic Island.</title>
        <authorList>
            <person name="Patil P.P."/>
            <person name="Mali S."/>
            <person name="Midha S."/>
            <person name="Gautam V."/>
            <person name="Dash L."/>
            <person name="Kumar S."/>
            <person name="Shastri J."/>
            <person name="Singhal L."/>
            <person name="Patil P.B."/>
        </authorList>
    </citation>
    <scope>NUCLEOTIDE SEQUENCE [LARGE SCALE GENOMIC DNA]</scope>
    <source>
        <strain evidence="3 4">BC-19</strain>
    </source>
</reference>
<comment type="caution">
    <text evidence="3">The sequence shown here is derived from an EMBL/GenBank/DDBJ whole genome shotgun (WGS) entry which is preliminary data.</text>
</comment>
<keyword evidence="2" id="KW-0472">Membrane</keyword>
<feature type="compositionally biased region" description="Polar residues" evidence="1">
    <location>
        <begin position="14"/>
        <end position="23"/>
    </location>
</feature>
<dbReference type="RefSeq" id="WP_080323385.1">
    <property type="nucleotide sequence ID" value="NZ_JYMX02000008.1"/>
</dbReference>
<dbReference type="SUPFAM" id="SSF48403">
    <property type="entry name" value="Ankyrin repeat"/>
    <property type="match status" value="1"/>
</dbReference>
<dbReference type="AlphaFoldDB" id="A0ABD4UCI1"/>
<dbReference type="EMBL" id="JYMX02000008">
    <property type="protein sequence ID" value="MCW3712147.1"/>
    <property type="molecule type" value="Genomic_DNA"/>
</dbReference>
<feature type="compositionally biased region" description="Polar residues" evidence="1">
    <location>
        <begin position="36"/>
        <end position="51"/>
    </location>
</feature>
<gene>
    <name evidence="3" type="ORF">UE95_012695</name>
</gene>
<reference evidence="3 4" key="1">
    <citation type="journal article" date="2017" name="Front. Microbiol.">
        <title>Genomics reveals a unique clone of Burkholderia cenocepacia harbouring an actively excising novel genomic island.</title>
        <authorList>
            <person name="Patil P."/>
            <person name="Mali S."/>
            <person name="Midha S."/>
            <person name="Gautam V."/>
            <person name="Dash L."/>
            <person name="Kumar S."/>
            <person name="Shastri J."/>
            <person name="Singhal L."/>
            <person name="Patil P.B."/>
        </authorList>
    </citation>
    <scope>NUCLEOTIDE SEQUENCE [LARGE SCALE GENOMIC DNA]</scope>
    <source>
        <strain evidence="3 4">BC-19</strain>
    </source>
</reference>
<dbReference type="InterPro" id="IPR036770">
    <property type="entry name" value="Ankyrin_rpt-contain_sf"/>
</dbReference>
<keyword evidence="2" id="KW-1133">Transmembrane helix</keyword>
<feature type="transmembrane region" description="Helical" evidence="2">
    <location>
        <begin position="71"/>
        <end position="89"/>
    </location>
</feature>
<organism evidence="3 4">
    <name type="scientific">Burkholderia cenocepacia</name>
    <dbReference type="NCBI Taxonomy" id="95486"/>
    <lineage>
        <taxon>Bacteria</taxon>
        <taxon>Pseudomonadati</taxon>
        <taxon>Pseudomonadota</taxon>
        <taxon>Betaproteobacteria</taxon>
        <taxon>Burkholderiales</taxon>
        <taxon>Burkholderiaceae</taxon>
        <taxon>Burkholderia</taxon>
        <taxon>Burkholderia cepacia complex</taxon>
    </lineage>
</organism>
<evidence type="ECO:0000256" key="2">
    <source>
        <dbReference type="SAM" id="Phobius"/>
    </source>
</evidence>
<evidence type="ECO:0000256" key="1">
    <source>
        <dbReference type="SAM" id="MobiDB-lite"/>
    </source>
</evidence>
<evidence type="ECO:0000313" key="3">
    <source>
        <dbReference type="EMBL" id="MCW3712147.1"/>
    </source>
</evidence>
<accession>A0ABD4UCI1</accession>
<evidence type="ECO:0000313" key="4">
    <source>
        <dbReference type="Proteomes" id="UP000191686"/>
    </source>
</evidence>
<feature type="region of interest" description="Disordered" evidence="1">
    <location>
        <begin position="1"/>
        <end position="68"/>
    </location>
</feature>
<sequence length="545" mass="60692">MNDENNNEVKANADITSNTNSKLANFIKRAKELTGEGQQQDKPAAQTSTVEKASKPVQDQAPTNKADKKSMVKGAIGLGVLALIATYALSSHSPKDLAKEYAKDKAVSVLQAGKEKLAEKKAEVKGKVEQKMDSMNYVPGSGIGSVNQLKDVQHDEYISIGNVSTTAEAADLDMRNAIKSANMERVKFLLDSGVKPQGKFFYLTAASKLDVNYNADDFPYYNSYIAGSNDEFKQQMAEKQALEKRREDIYNFLLDLAYKNKSAELIHLPMVFLNKDVPSKIRKDALLKYLETNADAEMTKSLGDIKAQGEAQQKDGTSTEYNKTDQLTMHELETIDSDLAEKMKRDSIYTGLFNQGKPWMAYVHVLNEELIDNAVRYANQAGLMADNVKNDSKYHIEVANLEIPRLDVASMNAGAIKYSETTNAALWYYGQGKGRNMVSKYDFLPLYKLNVDLDLLNTIVKSKKVNLNAQDDKGNSILHYLCSDYSANYRSLSVIIRYYLDNGVNPNLLNKQGMSAYMIAVARQANTSDGKIGELDKAFNDKEYN</sequence>
<name>A0ABD4UCI1_9BURK</name>